<dbReference type="AlphaFoldDB" id="A0ABD2CV46"/>
<keyword evidence="2" id="KW-1185">Reference proteome</keyword>
<evidence type="ECO:0000313" key="1">
    <source>
        <dbReference type="EMBL" id="KAL2748957.1"/>
    </source>
</evidence>
<reference evidence="1 2" key="1">
    <citation type="journal article" date="2024" name="Ann. Entomol. Soc. Am.">
        <title>Genomic analyses of the southern and eastern yellowjacket wasps (Hymenoptera: Vespidae) reveal evolutionary signatures of social life.</title>
        <authorList>
            <person name="Catto M.A."/>
            <person name="Caine P.B."/>
            <person name="Orr S.E."/>
            <person name="Hunt B.G."/>
            <person name="Goodisman M.A.D."/>
        </authorList>
    </citation>
    <scope>NUCLEOTIDE SEQUENCE [LARGE SCALE GENOMIC DNA]</scope>
    <source>
        <strain evidence="1">232</strain>
        <tissue evidence="1">Head and thorax</tissue>
    </source>
</reference>
<evidence type="ECO:0000313" key="2">
    <source>
        <dbReference type="Proteomes" id="UP001607303"/>
    </source>
</evidence>
<protein>
    <submittedName>
        <fullName evidence="1">Uncharacterized protein</fullName>
    </submittedName>
</protein>
<comment type="caution">
    <text evidence="1">The sequence shown here is derived from an EMBL/GenBank/DDBJ whole genome shotgun (WGS) entry which is preliminary data.</text>
</comment>
<name>A0ABD2CV46_VESMC</name>
<dbReference type="Proteomes" id="UP001607303">
    <property type="component" value="Unassembled WGS sequence"/>
</dbReference>
<accession>A0ABD2CV46</accession>
<organism evidence="1 2">
    <name type="scientific">Vespula maculifrons</name>
    <name type="common">Eastern yellow jacket</name>
    <name type="synonym">Wasp</name>
    <dbReference type="NCBI Taxonomy" id="7453"/>
    <lineage>
        <taxon>Eukaryota</taxon>
        <taxon>Metazoa</taxon>
        <taxon>Ecdysozoa</taxon>
        <taxon>Arthropoda</taxon>
        <taxon>Hexapoda</taxon>
        <taxon>Insecta</taxon>
        <taxon>Pterygota</taxon>
        <taxon>Neoptera</taxon>
        <taxon>Endopterygota</taxon>
        <taxon>Hymenoptera</taxon>
        <taxon>Apocrita</taxon>
        <taxon>Aculeata</taxon>
        <taxon>Vespoidea</taxon>
        <taxon>Vespidae</taxon>
        <taxon>Vespinae</taxon>
        <taxon>Vespula</taxon>
    </lineage>
</organism>
<sequence length="98" mass="11154">TSLSLKTSLSHAPAEFRIANTDMYLVFLDEESLVLTWLPTRYHLRTNEIPSKAHFHININSKIIIISRGILQGVPDSSNDDLVEVVLRRDEAKLLKIN</sequence>
<feature type="non-terminal residue" evidence="1">
    <location>
        <position position="1"/>
    </location>
</feature>
<dbReference type="EMBL" id="JAYRBN010000029">
    <property type="protein sequence ID" value="KAL2748957.1"/>
    <property type="molecule type" value="Genomic_DNA"/>
</dbReference>
<gene>
    <name evidence="1" type="ORF">V1477_002893</name>
</gene>
<proteinExistence type="predicted"/>